<dbReference type="EMBL" id="PP946909">
    <property type="protein sequence ID" value="XCG97226.1"/>
    <property type="molecule type" value="Genomic_DNA"/>
</dbReference>
<organism evidence="1">
    <name type="scientific">Microbacterium phage Judebell</name>
    <dbReference type="NCBI Taxonomy" id="3230835"/>
    <lineage>
        <taxon>Viruses</taxon>
        <taxon>Duplodnaviria</taxon>
        <taxon>Heunggongvirae</taxon>
        <taxon>Uroviricota</taxon>
        <taxon>Caudoviricetes</taxon>
        <taxon>Squashvirus</taxon>
    </lineage>
</organism>
<dbReference type="SUPFAM" id="SSF102405">
    <property type="entry name" value="MCP/YpsA-like"/>
    <property type="match status" value="1"/>
</dbReference>
<protein>
    <submittedName>
        <fullName evidence="1">DprA-like DNA processing chain A</fullName>
    </submittedName>
</protein>
<dbReference type="Gene3D" id="3.40.50.450">
    <property type="match status" value="1"/>
</dbReference>
<accession>A0AAU8EFU0</accession>
<evidence type="ECO:0000313" key="1">
    <source>
        <dbReference type="EMBL" id="XCG97226.1"/>
    </source>
</evidence>
<name>A0AAU8EFU0_9CAUD</name>
<proteinExistence type="predicted"/>
<reference evidence="1" key="1">
    <citation type="submission" date="2024-06" db="EMBL/GenBank/DDBJ databases">
        <authorList>
            <person name="Logan R."/>
            <person name="Biratu M.A."/>
            <person name="Chestnut P.R."/>
            <person name="Colombo E.M."/>
            <person name="Cuello R.A."/>
            <person name="Duno H.C."/>
            <person name="Karki J."/>
            <person name="Magloire W.D."/>
            <person name="Pozar I.R."/>
            <person name="Rearick M.C."/>
            <person name="Reed J.M."/>
            <person name="Waterman M.J.F."/>
        </authorList>
    </citation>
    <scope>NUCLEOTIDE SEQUENCE</scope>
</reference>
<sequence>MMSMIFPRVALTGHRPQSLSPSARDWVPLELERLAVKLRDQHGMRVGISGMALGADIWWAQATVFAWLDLWAFIPFPQQPERWAPADVALWNEMRGRAAAEVVIAPEYSVQALFARNEAMLNDADLVIAVWNPSSTGGGTTATVKSAVNRGLPIIHLDPDRQTTTLLAPGRMPS</sequence>